<evidence type="ECO:0000313" key="3">
    <source>
        <dbReference type="Proteomes" id="UP000552709"/>
    </source>
</evidence>
<evidence type="ECO:0000256" key="1">
    <source>
        <dbReference type="SAM" id="MobiDB-lite"/>
    </source>
</evidence>
<feature type="compositionally biased region" description="Low complexity" evidence="1">
    <location>
        <begin position="27"/>
        <end position="43"/>
    </location>
</feature>
<gene>
    <name evidence="2" type="ORF">HNQ08_005277</name>
</gene>
<evidence type="ECO:0000313" key="2">
    <source>
        <dbReference type="EMBL" id="MBB5366148.1"/>
    </source>
</evidence>
<organism evidence="2 3">
    <name type="scientific">Deinococcus humi</name>
    <dbReference type="NCBI Taxonomy" id="662880"/>
    <lineage>
        <taxon>Bacteria</taxon>
        <taxon>Thermotogati</taxon>
        <taxon>Deinococcota</taxon>
        <taxon>Deinococci</taxon>
        <taxon>Deinococcales</taxon>
        <taxon>Deinococcaceae</taxon>
        <taxon>Deinococcus</taxon>
    </lineage>
</organism>
<feature type="compositionally biased region" description="Polar residues" evidence="1">
    <location>
        <begin position="1"/>
        <end position="12"/>
    </location>
</feature>
<comment type="caution">
    <text evidence="2">The sequence shown here is derived from an EMBL/GenBank/DDBJ whole genome shotgun (WGS) entry which is preliminary data.</text>
</comment>
<sequence>MTKPSESPQAPQNGVVESDQHVEKQPTPETPSTDTPDQTPQPQHHGRPSDDSDPGHS</sequence>
<dbReference type="Proteomes" id="UP000552709">
    <property type="component" value="Unassembled WGS sequence"/>
</dbReference>
<dbReference type="EMBL" id="JACHFL010000028">
    <property type="protein sequence ID" value="MBB5366148.1"/>
    <property type="molecule type" value="Genomic_DNA"/>
</dbReference>
<protein>
    <submittedName>
        <fullName evidence="2">Uncharacterized protein</fullName>
    </submittedName>
</protein>
<dbReference type="AlphaFoldDB" id="A0A7W8NIS5"/>
<feature type="compositionally biased region" description="Basic and acidic residues" evidence="1">
    <location>
        <begin position="47"/>
        <end position="57"/>
    </location>
</feature>
<name>A0A7W8NIS5_9DEIO</name>
<keyword evidence="3" id="KW-1185">Reference proteome</keyword>
<dbReference type="RefSeq" id="WP_184138017.1">
    <property type="nucleotide sequence ID" value="NZ_JACHFL010000028.1"/>
</dbReference>
<feature type="region of interest" description="Disordered" evidence="1">
    <location>
        <begin position="1"/>
        <end position="57"/>
    </location>
</feature>
<accession>A0A7W8NIS5</accession>
<reference evidence="2 3" key="1">
    <citation type="submission" date="2020-08" db="EMBL/GenBank/DDBJ databases">
        <title>Genomic Encyclopedia of Type Strains, Phase IV (KMG-IV): sequencing the most valuable type-strain genomes for metagenomic binning, comparative biology and taxonomic classification.</title>
        <authorList>
            <person name="Goeker M."/>
        </authorList>
    </citation>
    <scope>NUCLEOTIDE SEQUENCE [LARGE SCALE GENOMIC DNA]</scope>
    <source>
        <strain evidence="2 3">DSM 27939</strain>
    </source>
</reference>
<proteinExistence type="predicted"/>